<name>A0A5N5W764_STRMB</name>
<organism evidence="2 3">
    <name type="scientific">Streptomyces mobaraensis</name>
    <name type="common">Streptoverticillium mobaraense</name>
    <dbReference type="NCBI Taxonomy" id="35621"/>
    <lineage>
        <taxon>Bacteria</taxon>
        <taxon>Bacillati</taxon>
        <taxon>Actinomycetota</taxon>
        <taxon>Actinomycetes</taxon>
        <taxon>Kitasatosporales</taxon>
        <taxon>Streptomycetaceae</taxon>
        <taxon>Streptomyces</taxon>
    </lineage>
</organism>
<dbReference type="Proteomes" id="UP000327000">
    <property type="component" value="Unassembled WGS sequence"/>
</dbReference>
<proteinExistence type="predicted"/>
<reference evidence="2 3" key="1">
    <citation type="journal article" date="2019" name="Microb. Cell Fact.">
        <title>Exploring novel herbicidin analogues by transcriptional regulator overexpression and MS/MS molecular networking.</title>
        <authorList>
            <person name="Shi Y."/>
            <person name="Gu R."/>
            <person name="Li Y."/>
            <person name="Wang X."/>
            <person name="Ren W."/>
            <person name="Li X."/>
            <person name="Wang L."/>
            <person name="Xie Y."/>
            <person name="Hong B."/>
        </authorList>
    </citation>
    <scope>NUCLEOTIDE SEQUENCE [LARGE SCALE GENOMIC DNA]</scope>
    <source>
        <strain evidence="2 3">US-43</strain>
    </source>
</reference>
<feature type="transmembrane region" description="Helical" evidence="1">
    <location>
        <begin position="96"/>
        <end position="116"/>
    </location>
</feature>
<feature type="transmembrane region" description="Helical" evidence="1">
    <location>
        <begin position="9"/>
        <end position="26"/>
    </location>
</feature>
<dbReference type="EMBL" id="VOKX01000032">
    <property type="protein sequence ID" value="KAB7843749.1"/>
    <property type="molecule type" value="Genomic_DNA"/>
</dbReference>
<evidence type="ECO:0000256" key="1">
    <source>
        <dbReference type="SAM" id="Phobius"/>
    </source>
</evidence>
<keyword evidence="3" id="KW-1185">Reference proteome</keyword>
<keyword evidence="1" id="KW-0472">Membrane</keyword>
<keyword evidence="1" id="KW-0812">Transmembrane</keyword>
<accession>A0A5N5W764</accession>
<dbReference type="RefSeq" id="WP_152264112.1">
    <property type="nucleotide sequence ID" value="NZ_VOKX01000032.1"/>
</dbReference>
<dbReference type="AlphaFoldDB" id="A0A5N5W764"/>
<gene>
    <name evidence="2" type="ORF">FRZ00_17520</name>
</gene>
<keyword evidence="1" id="KW-1133">Transmembrane helix</keyword>
<comment type="caution">
    <text evidence="2">The sequence shown here is derived from an EMBL/GenBank/DDBJ whole genome shotgun (WGS) entry which is preliminary data.</text>
</comment>
<evidence type="ECO:0000313" key="2">
    <source>
        <dbReference type="EMBL" id="KAB7843749.1"/>
    </source>
</evidence>
<sequence length="121" mass="12348">MRAGVVGDGVFKVVLGAAFALGAAWLDGPLGAPSWLLVAAGVALPAGGGVELRYVRHRPLPVYLRLMITYDGGWALATLAALVVAWRGGTAGGEVWLYQVVAPLVFAALLASAAPVRPAVS</sequence>
<feature type="transmembrane region" description="Helical" evidence="1">
    <location>
        <begin position="62"/>
        <end position="84"/>
    </location>
</feature>
<evidence type="ECO:0000313" key="3">
    <source>
        <dbReference type="Proteomes" id="UP000327000"/>
    </source>
</evidence>
<feature type="transmembrane region" description="Helical" evidence="1">
    <location>
        <begin position="32"/>
        <end position="50"/>
    </location>
</feature>
<protein>
    <submittedName>
        <fullName evidence="2">Uncharacterized protein</fullName>
    </submittedName>
</protein>